<protein>
    <submittedName>
        <fullName evidence="1">Uncharacterized protein</fullName>
    </submittedName>
</protein>
<proteinExistence type="predicted"/>
<name>A0A1X6PHM8_PORUM</name>
<dbReference type="EMBL" id="KV918776">
    <property type="protein sequence ID" value="OSX80380.1"/>
    <property type="molecule type" value="Genomic_DNA"/>
</dbReference>
<dbReference type="AlphaFoldDB" id="A0A1X6PHM8"/>
<accession>A0A1X6PHM8</accession>
<organism evidence="1 2">
    <name type="scientific">Porphyra umbilicalis</name>
    <name type="common">Purple laver</name>
    <name type="synonym">Red alga</name>
    <dbReference type="NCBI Taxonomy" id="2786"/>
    <lineage>
        <taxon>Eukaryota</taxon>
        <taxon>Rhodophyta</taxon>
        <taxon>Bangiophyceae</taxon>
        <taxon>Bangiales</taxon>
        <taxon>Bangiaceae</taxon>
        <taxon>Porphyra</taxon>
    </lineage>
</organism>
<sequence>MAVAAAFSSTSSDSSAVASGLRSAIVATGTEVSASRTAFDAYASALVSATIDSAAGDVGNDAKGATALMDRLAAASAAITRASVLSRVLYGDGGAAAAAGGKDAPPVPLKLTYVGAYKGAAAQQEELYRRYAVWCLSSEQRVSSDVQSLVDMQTLLGVSDARAEAINTDIAKGMFDVAVNAAMADGDLDEENRKQLQVLKDSFGDLLDGDPAAVAGGAPGAAPADSATALKTMGALQELLKHQQVTSEDVAELRRLCKQMGVDIDDMLASADAMGSQLPAEAKQFVESLRGLLKESS</sequence>
<keyword evidence="2" id="KW-1185">Reference proteome</keyword>
<dbReference type="Proteomes" id="UP000218209">
    <property type="component" value="Unassembled WGS sequence"/>
</dbReference>
<evidence type="ECO:0000313" key="1">
    <source>
        <dbReference type="EMBL" id="OSX80380.1"/>
    </source>
</evidence>
<dbReference type="OrthoDB" id="5828at2759"/>
<gene>
    <name evidence="1" type="ORF">BU14_0053s0043</name>
</gene>
<reference evidence="1 2" key="1">
    <citation type="submission" date="2017-03" db="EMBL/GenBank/DDBJ databases">
        <title>WGS assembly of Porphyra umbilicalis.</title>
        <authorList>
            <person name="Brawley S.H."/>
            <person name="Blouin N.A."/>
            <person name="Ficko-Blean E."/>
            <person name="Wheeler G.L."/>
            <person name="Lohr M."/>
            <person name="Goodson H.V."/>
            <person name="Jenkins J.W."/>
            <person name="Blaby-Haas C.E."/>
            <person name="Helliwell K.E."/>
            <person name="Chan C."/>
            <person name="Marriage T."/>
            <person name="Bhattacharya D."/>
            <person name="Klein A.S."/>
            <person name="Badis Y."/>
            <person name="Brodie J."/>
            <person name="Cao Y."/>
            <person name="Collen J."/>
            <person name="Dittami S.M."/>
            <person name="Gachon C.M."/>
            <person name="Green B.R."/>
            <person name="Karpowicz S."/>
            <person name="Kim J.W."/>
            <person name="Kudahl U."/>
            <person name="Lin S."/>
            <person name="Michel G."/>
            <person name="Mittag M."/>
            <person name="Olson B.J."/>
            <person name="Pangilinan J."/>
            <person name="Peng Y."/>
            <person name="Qiu H."/>
            <person name="Shu S."/>
            <person name="Singer J.T."/>
            <person name="Smith A.G."/>
            <person name="Sprecher B.N."/>
            <person name="Wagner V."/>
            <person name="Wang W."/>
            <person name="Wang Z.-Y."/>
            <person name="Yan J."/>
            <person name="Yarish C."/>
            <person name="Zoeuner-Riek S."/>
            <person name="Zhuang Y."/>
            <person name="Zou Y."/>
            <person name="Lindquist E.A."/>
            <person name="Grimwood J."/>
            <person name="Barry K."/>
            <person name="Rokhsar D.S."/>
            <person name="Schmutz J."/>
            <person name="Stiller J.W."/>
            <person name="Grossman A.R."/>
            <person name="Prochnik S.E."/>
        </authorList>
    </citation>
    <scope>NUCLEOTIDE SEQUENCE [LARGE SCALE GENOMIC DNA]</scope>
    <source>
        <strain evidence="1">4086291</strain>
    </source>
</reference>
<evidence type="ECO:0000313" key="2">
    <source>
        <dbReference type="Proteomes" id="UP000218209"/>
    </source>
</evidence>